<evidence type="ECO:0000313" key="4">
    <source>
        <dbReference type="Proteomes" id="UP001175353"/>
    </source>
</evidence>
<dbReference type="EMBL" id="JAUJLE010000038">
    <property type="protein sequence ID" value="KAK0999929.1"/>
    <property type="molecule type" value="Genomic_DNA"/>
</dbReference>
<organism evidence="3 4">
    <name type="scientific">Friedmanniomyces endolithicus</name>
    <dbReference type="NCBI Taxonomy" id="329885"/>
    <lineage>
        <taxon>Eukaryota</taxon>
        <taxon>Fungi</taxon>
        <taxon>Dikarya</taxon>
        <taxon>Ascomycota</taxon>
        <taxon>Pezizomycotina</taxon>
        <taxon>Dothideomycetes</taxon>
        <taxon>Dothideomycetidae</taxon>
        <taxon>Mycosphaerellales</taxon>
        <taxon>Teratosphaeriaceae</taxon>
        <taxon>Friedmanniomyces</taxon>
    </lineage>
</organism>
<name>A0AAN6KT59_9PEZI</name>
<proteinExistence type="predicted"/>
<protein>
    <submittedName>
        <fullName evidence="3">Uncharacterized protein</fullName>
    </submittedName>
</protein>
<comment type="caution">
    <text evidence="3">The sequence shown here is derived from an EMBL/GenBank/DDBJ whole genome shotgun (WGS) entry which is preliminary data.</text>
</comment>
<dbReference type="AlphaFoldDB" id="A0AAN6KT59"/>
<keyword evidence="4" id="KW-1185">Reference proteome</keyword>
<evidence type="ECO:0000313" key="3">
    <source>
        <dbReference type="EMBL" id="KAK0999929.1"/>
    </source>
</evidence>
<keyword evidence="2" id="KW-0472">Membrane</keyword>
<dbReference type="Proteomes" id="UP001175353">
    <property type="component" value="Unassembled WGS sequence"/>
</dbReference>
<keyword evidence="2" id="KW-0812">Transmembrane</keyword>
<evidence type="ECO:0000256" key="2">
    <source>
        <dbReference type="SAM" id="Phobius"/>
    </source>
</evidence>
<feature type="compositionally biased region" description="Basic residues" evidence="1">
    <location>
        <begin position="110"/>
        <end position="129"/>
    </location>
</feature>
<feature type="region of interest" description="Disordered" evidence="1">
    <location>
        <begin position="1"/>
        <end position="26"/>
    </location>
</feature>
<accession>A0AAN6KT59</accession>
<gene>
    <name evidence="3" type="ORF">LTR91_005867</name>
</gene>
<feature type="region of interest" description="Disordered" evidence="1">
    <location>
        <begin position="109"/>
        <end position="136"/>
    </location>
</feature>
<evidence type="ECO:0000256" key="1">
    <source>
        <dbReference type="SAM" id="MobiDB-lite"/>
    </source>
</evidence>
<keyword evidence="2" id="KW-1133">Transmembrane helix</keyword>
<feature type="transmembrane region" description="Helical" evidence="2">
    <location>
        <begin position="83"/>
        <end position="106"/>
    </location>
</feature>
<reference evidence="3" key="1">
    <citation type="submission" date="2023-06" db="EMBL/GenBank/DDBJ databases">
        <title>Black Yeasts Isolated from many extreme environments.</title>
        <authorList>
            <person name="Coleine C."/>
            <person name="Stajich J.E."/>
            <person name="Selbmann L."/>
        </authorList>
    </citation>
    <scope>NUCLEOTIDE SEQUENCE</scope>
    <source>
        <strain evidence="3">CCFEE 5200</strain>
    </source>
</reference>
<sequence>MSTREMDGSRVSLHTGESSAQGDDLHSITRTASGRQAAYYATTRPEQHLLQQHRYLPRIDGERCVKAPPQNRETGSAESSNDWSLPLSSVVLIAVMVALIAIVTVIHGQSRGRSRRNPHTACHRRRRPAARSTGLASSPACSTGLASYAASLLPRLGLAVPARGRRFGYGPQRGFHRRIELGAVWMTGTEEE</sequence>